<evidence type="ECO:0000313" key="2">
    <source>
        <dbReference type="Proteomes" id="UP001253193"/>
    </source>
</evidence>
<evidence type="ECO:0000313" key="1">
    <source>
        <dbReference type="EMBL" id="MDS1821138.1"/>
    </source>
</evidence>
<protein>
    <submittedName>
        <fullName evidence="1">Uncharacterized protein</fullName>
    </submittedName>
</protein>
<gene>
    <name evidence="1" type="ORF">QX249_10740</name>
</gene>
<accession>A0AAW8PZV0</accession>
<dbReference type="AlphaFoldDB" id="A0AAW8PZV0"/>
<comment type="caution">
    <text evidence="1">The sequence shown here is derived from an EMBL/GenBank/DDBJ whole genome shotgun (WGS) entry which is preliminary data.</text>
</comment>
<name>A0AAW8PZV0_VIBPH</name>
<dbReference type="Proteomes" id="UP001253193">
    <property type="component" value="Unassembled WGS sequence"/>
</dbReference>
<sequence>MELKLIRHMSLNEYKESIIPLLVELKSILRKKFIFQHKSYNGLSCFVTADEYMELMKSESVQYVDSNDWGEDREEERLKFRKELLQEAETKANDFLLKYKIKPTDKMPEGMQERLNEICNTINPLLTLKRVFDLSKMSKDHKSEVRFAMDHDAYIEDVLLGKISFEEVEHICADVGVKVPKRVYNFASAEDSYSNVKGTSPANKELFNKIKESLKPFTDEIAEIQIPKLKAAFEKYESLEKKVSFIKFVIENYEGTDARCLIMLSKEGWDKGLSQIKDMYLDALVSRYAYRVSSEMAPVINKYGQPSLSFKKIDFNAGTVEAYIALGWDDLEITCESKVIIAGGMIQRLHYRFLTQYRLNGVLLTGEKIEGL</sequence>
<dbReference type="EMBL" id="JAUHGG010000003">
    <property type="protein sequence ID" value="MDS1821138.1"/>
    <property type="molecule type" value="Genomic_DNA"/>
</dbReference>
<reference evidence="1" key="1">
    <citation type="submission" date="2023-06" db="EMBL/GenBank/DDBJ databases">
        <title>Genomic Diversity of Vibrio spp. and Metagenomic Analysis of Pathogens in Florida Gulf Coastal Waters Following Hurricane Ian.</title>
        <authorList>
            <person name="Brumfield K.D."/>
        </authorList>
    </citation>
    <scope>NUCLEOTIDE SEQUENCE</scope>
    <source>
        <strain evidence="1">WBS2B-138</strain>
    </source>
</reference>
<proteinExistence type="predicted"/>
<organism evidence="1 2">
    <name type="scientific">Vibrio parahaemolyticus</name>
    <dbReference type="NCBI Taxonomy" id="670"/>
    <lineage>
        <taxon>Bacteria</taxon>
        <taxon>Pseudomonadati</taxon>
        <taxon>Pseudomonadota</taxon>
        <taxon>Gammaproteobacteria</taxon>
        <taxon>Vibrionales</taxon>
        <taxon>Vibrionaceae</taxon>
        <taxon>Vibrio</taxon>
    </lineage>
</organism>
<dbReference type="RefSeq" id="WP_311019992.1">
    <property type="nucleotide sequence ID" value="NZ_JAUHGG010000003.1"/>
</dbReference>